<proteinExistence type="predicted"/>
<name>A0A8E1C1D2_9SPHN</name>
<evidence type="ECO:0000313" key="1">
    <source>
        <dbReference type="EMBL" id="KER35077.1"/>
    </source>
</evidence>
<gene>
    <name evidence="1" type="ORF">AL00_18075</name>
</gene>
<organism evidence="1 2">
    <name type="scientific">Sphingobium indicum F2</name>
    <dbReference type="NCBI Taxonomy" id="1450518"/>
    <lineage>
        <taxon>Bacteria</taxon>
        <taxon>Pseudomonadati</taxon>
        <taxon>Pseudomonadota</taxon>
        <taxon>Alphaproteobacteria</taxon>
        <taxon>Sphingomonadales</taxon>
        <taxon>Sphingomonadaceae</taxon>
        <taxon>Sphingobium</taxon>
    </lineage>
</organism>
<comment type="caution">
    <text evidence="1">The sequence shown here is derived from an EMBL/GenBank/DDBJ whole genome shotgun (WGS) entry which is preliminary data.</text>
</comment>
<sequence length="150" mass="16599">MTPGNPRDFGTIEDLEVDPIFAECDYTAEPRKGFDKYHLPDTRCRSIRDPAHTLQCIKQVSMCFKEIALGQVSHDNMTTVLASPKFGSLAENTVGAVPVQKLHAIKLGDLEGLLFRHFNNDNIALSKIPSMAIDRIRATGFGEAHMCDPV</sequence>
<dbReference type="Proteomes" id="UP000028135">
    <property type="component" value="Unassembled WGS sequence"/>
</dbReference>
<reference evidence="1 2" key="1">
    <citation type="submission" date="2014-05" db="EMBL/GenBank/DDBJ databases">
        <title>Genome Announcement of Sphingobium lucknowense F2.</title>
        <authorList>
            <person name="Lal R."/>
            <person name="Negi V."/>
            <person name="Lata P."/>
            <person name="Sangwan N."/>
            <person name="Gupta S.K."/>
            <person name="Rao D.L.N."/>
            <person name="Das S."/>
        </authorList>
    </citation>
    <scope>NUCLEOTIDE SEQUENCE [LARGE SCALE GENOMIC DNA]</scope>
    <source>
        <strain evidence="1 2">F2</strain>
    </source>
</reference>
<dbReference type="AlphaFoldDB" id="A0A8E1C1D2"/>
<protein>
    <submittedName>
        <fullName evidence="1">Uncharacterized protein</fullName>
    </submittedName>
</protein>
<accession>A0A8E1C1D2</accession>
<evidence type="ECO:0000313" key="2">
    <source>
        <dbReference type="Proteomes" id="UP000028135"/>
    </source>
</evidence>
<dbReference type="EMBL" id="JANF02000085">
    <property type="protein sequence ID" value="KER35077.1"/>
    <property type="molecule type" value="Genomic_DNA"/>
</dbReference>